<dbReference type="GO" id="GO:0004653">
    <property type="term" value="F:polypeptide N-acetylgalactosaminyltransferase activity"/>
    <property type="evidence" value="ECO:0007669"/>
    <property type="project" value="TreeGrafter"/>
</dbReference>
<dbReference type="InterPro" id="IPR045885">
    <property type="entry name" value="GalNAc-T"/>
</dbReference>
<gene>
    <name evidence="19" type="ORF">KP79_PYT19533</name>
</gene>
<dbReference type="GO" id="GO:0046872">
    <property type="term" value="F:metal ion binding"/>
    <property type="evidence" value="ECO:0007669"/>
    <property type="project" value="UniProtKB-KW"/>
</dbReference>
<keyword evidence="5 16" id="KW-0328">Glycosyltransferase</keyword>
<evidence type="ECO:0000256" key="7">
    <source>
        <dbReference type="ARBA" id="ARBA00022692"/>
    </source>
</evidence>
<dbReference type="Proteomes" id="UP000242188">
    <property type="component" value="Unassembled WGS sequence"/>
</dbReference>
<dbReference type="GO" id="GO:0006493">
    <property type="term" value="P:protein O-linked glycosylation"/>
    <property type="evidence" value="ECO:0007669"/>
    <property type="project" value="TreeGrafter"/>
</dbReference>
<dbReference type="Pfam" id="PF00652">
    <property type="entry name" value="Ricin_B_lectin"/>
    <property type="match status" value="1"/>
</dbReference>
<dbReference type="PANTHER" id="PTHR11675:SF131">
    <property type="entry name" value="POLYPEPTIDE N-ACETYLGALACTOSAMINYLTRANSFERASE 9-RELATED"/>
    <property type="match status" value="1"/>
</dbReference>
<feature type="compositionally biased region" description="Low complexity" evidence="17">
    <location>
        <begin position="235"/>
        <end position="252"/>
    </location>
</feature>
<evidence type="ECO:0000256" key="13">
    <source>
        <dbReference type="ARBA" id="ARBA00023136"/>
    </source>
</evidence>
<evidence type="ECO:0000256" key="17">
    <source>
        <dbReference type="SAM" id="MobiDB-lite"/>
    </source>
</evidence>
<evidence type="ECO:0000256" key="4">
    <source>
        <dbReference type="ARBA" id="ARBA00005680"/>
    </source>
</evidence>
<keyword evidence="12 16" id="KW-0333">Golgi apparatus</keyword>
<feature type="region of interest" description="Disordered" evidence="17">
    <location>
        <begin position="282"/>
        <end position="304"/>
    </location>
</feature>
<feature type="transmembrane region" description="Helical" evidence="16">
    <location>
        <begin position="12"/>
        <end position="32"/>
    </location>
</feature>
<keyword evidence="7 16" id="KW-0812">Transmembrane</keyword>
<dbReference type="SUPFAM" id="SSF50370">
    <property type="entry name" value="Ricin B-like lectins"/>
    <property type="match status" value="1"/>
</dbReference>
<dbReference type="CDD" id="cd23437">
    <property type="entry name" value="beta-trefoil_Ricin_GALNT7"/>
    <property type="match status" value="1"/>
</dbReference>
<keyword evidence="13 16" id="KW-0472">Membrane</keyword>
<feature type="region of interest" description="Disordered" evidence="17">
    <location>
        <begin position="58"/>
        <end position="77"/>
    </location>
</feature>
<dbReference type="InterPro" id="IPR000772">
    <property type="entry name" value="Ricin_B_lectin"/>
</dbReference>
<dbReference type="GO" id="GO:0000139">
    <property type="term" value="C:Golgi membrane"/>
    <property type="evidence" value="ECO:0007669"/>
    <property type="project" value="UniProtKB-SubCell"/>
</dbReference>
<evidence type="ECO:0000256" key="3">
    <source>
        <dbReference type="ARBA" id="ARBA00004922"/>
    </source>
</evidence>
<keyword evidence="10" id="KW-0735">Signal-anchor</keyword>
<name>A0A210R347_MIZYE</name>
<evidence type="ECO:0000256" key="2">
    <source>
        <dbReference type="ARBA" id="ARBA00004323"/>
    </source>
</evidence>
<evidence type="ECO:0000256" key="5">
    <source>
        <dbReference type="ARBA" id="ARBA00022676"/>
    </source>
</evidence>
<feature type="region of interest" description="Disordered" evidence="17">
    <location>
        <begin position="104"/>
        <end position="257"/>
    </location>
</feature>
<dbReference type="PROSITE" id="PS50231">
    <property type="entry name" value="RICIN_B_LECTIN"/>
    <property type="match status" value="1"/>
</dbReference>
<evidence type="ECO:0000313" key="20">
    <source>
        <dbReference type="Proteomes" id="UP000242188"/>
    </source>
</evidence>
<proteinExistence type="inferred from homology"/>
<feature type="compositionally biased region" description="Basic and acidic residues" evidence="17">
    <location>
        <begin position="212"/>
        <end position="234"/>
    </location>
</feature>
<dbReference type="STRING" id="6573.A0A210R347"/>
<dbReference type="GO" id="GO:0030246">
    <property type="term" value="F:carbohydrate binding"/>
    <property type="evidence" value="ECO:0007669"/>
    <property type="project" value="UniProtKB-KW"/>
</dbReference>
<protein>
    <recommendedName>
        <fullName evidence="16">Polypeptide N-acetylgalactosaminyltransferase</fullName>
        <ecNumber evidence="16">2.4.1.-</ecNumber>
    </recommendedName>
    <alternativeName>
        <fullName evidence="16">Protein-UDP acetylgalactosaminyltransferase</fullName>
    </alternativeName>
</protein>
<feature type="domain" description="Ricin B lectin" evidence="18">
    <location>
        <begin position="699"/>
        <end position="819"/>
    </location>
</feature>
<dbReference type="FunFam" id="3.90.550.10:FF:000021">
    <property type="entry name" value="Polypeptide N-acetylgalactosaminyltransferase"/>
    <property type="match status" value="1"/>
</dbReference>
<evidence type="ECO:0000256" key="8">
    <source>
        <dbReference type="ARBA" id="ARBA00022723"/>
    </source>
</evidence>
<keyword evidence="9 16" id="KW-0430">Lectin</keyword>
<reference evidence="19 20" key="1">
    <citation type="journal article" date="2017" name="Nat. Ecol. Evol.">
        <title>Scallop genome provides insights into evolution of bilaterian karyotype and development.</title>
        <authorList>
            <person name="Wang S."/>
            <person name="Zhang J."/>
            <person name="Jiao W."/>
            <person name="Li J."/>
            <person name="Xun X."/>
            <person name="Sun Y."/>
            <person name="Guo X."/>
            <person name="Huan P."/>
            <person name="Dong B."/>
            <person name="Zhang L."/>
            <person name="Hu X."/>
            <person name="Sun X."/>
            <person name="Wang J."/>
            <person name="Zhao C."/>
            <person name="Wang Y."/>
            <person name="Wang D."/>
            <person name="Huang X."/>
            <person name="Wang R."/>
            <person name="Lv J."/>
            <person name="Li Y."/>
            <person name="Zhang Z."/>
            <person name="Liu B."/>
            <person name="Lu W."/>
            <person name="Hui Y."/>
            <person name="Liang J."/>
            <person name="Zhou Z."/>
            <person name="Hou R."/>
            <person name="Li X."/>
            <person name="Liu Y."/>
            <person name="Li H."/>
            <person name="Ning X."/>
            <person name="Lin Y."/>
            <person name="Zhao L."/>
            <person name="Xing Q."/>
            <person name="Dou J."/>
            <person name="Li Y."/>
            <person name="Mao J."/>
            <person name="Guo H."/>
            <person name="Dou H."/>
            <person name="Li T."/>
            <person name="Mu C."/>
            <person name="Jiang W."/>
            <person name="Fu Q."/>
            <person name="Fu X."/>
            <person name="Miao Y."/>
            <person name="Liu J."/>
            <person name="Yu Q."/>
            <person name="Li R."/>
            <person name="Liao H."/>
            <person name="Li X."/>
            <person name="Kong Y."/>
            <person name="Jiang Z."/>
            <person name="Chourrout D."/>
            <person name="Li R."/>
            <person name="Bao Z."/>
        </authorList>
    </citation>
    <scope>NUCLEOTIDE SEQUENCE [LARGE SCALE GENOMIC DNA]</scope>
    <source>
        <strain evidence="19 20">PY_sf001</strain>
    </source>
</reference>
<dbReference type="AlphaFoldDB" id="A0A210R347"/>
<comment type="pathway">
    <text evidence="3 16">Protein modification; protein glycosylation.</text>
</comment>
<evidence type="ECO:0000256" key="10">
    <source>
        <dbReference type="ARBA" id="ARBA00022968"/>
    </source>
</evidence>
<dbReference type="SMART" id="SM00458">
    <property type="entry name" value="RICIN"/>
    <property type="match status" value="1"/>
</dbReference>
<dbReference type="InterPro" id="IPR001173">
    <property type="entry name" value="Glyco_trans_2-like"/>
</dbReference>
<keyword evidence="11 16" id="KW-1133">Transmembrane helix</keyword>
<comment type="subcellular location">
    <subcellularLocation>
        <location evidence="2 16">Golgi apparatus membrane</location>
        <topology evidence="2 16">Single-pass type II membrane protein</topology>
    </subcellularLocation>
</comment>
<keyword evidence="20" id="KW-1185">Reference proteome</keyword>
<comment type="caution">
    <text evidence="19">The sequence shown here is derived from an EMBL/GenBank/DDBJ whole genome shotgun (WGS) entry which is preliminary data.</text>
</comment>
<evidence type="ECO:0000256" key="9">
    <source>
        <dbReference type="ARBA" id="ARBA00022734"/>
    </source>
</evidence>
<evidence type="ECO:0000256" key="12">
    <source>
        <dbReference type="ARBA" id="ARBA00023034"/>
    </source>
</evidence>
<dbReference type="Pfam" id="PF00535">
    <property type="entry name" value="Glycos_transf_2"/>
    <property type="match status" value="1"/>
</dbReference>
<evidence type="ECO:0000256" key="1">
    <source>
        <dbReference type="ARBA" id="ARBA00001936"/>
    </source>
</evidence>
<evidence type="ECO:0000256" key="15">
    <source>
        <dbReference type="ARBA" id="ARBA00023211"/>
    </source>
</evidence>
<feature type="compositionally biased region" description="Basic and acidic residues" evidence="17">
    <location>
        <begin position="136"/>
        <end position="202"/>
    </location>
</feature>
<keyword evidence="6 16" id="KW-0808">Transferase</keyword>
<dbReference type="CDD" id="cd02510">
    <property type="entry name" value="pp-GalNAc-T"/>
    <property type="match status" value="1"/>
</dbReference>
<evidence type="ECO:0000259" key="18">
    <source>
        <dbReference type="SMART" id="SM00458"/>
    </source>
</evidence>
<organism evidence="19 20">
    <name type="scientific">Mizuhopecten yessoensis</name>
    <name type="common">Japanese scallop</name>
    <name type="synonym">Patinopecten yessoensis</name>
    <dbReference type="NCBI Taxonomy" id="6573"/>
    <lineage>
        <taxon>Eukaryota</taxon>
        <taxon>Metazoa</taxon>
        <taxon>Spiralia</taxon>
        <taxon>Lophotrochozoa</taxon>
        <taxon>Mollusca</taxon>
        <taxon>Bivalvia</taxon>
        <taxon>Autobranchia</taxon>
        <taxon>Pteriomorphia</taxon>
        <taxon>Pectinida</taxon>
        <taxon>Pectinoidea</taxon>
        <taxon>Pectinidae</taxon>
        <taxon>Mizuhopecten</taxon>
    </lineage>
</organism>
<dbReference type="EMBL" id="NEDP02000657">
    <property type="protein sequence ID" value="OWF55483.1"/>
    <property type="molecule type" value="Genomic_DNA"/>
</dbReference>
<accession>A0A210R347</accession>
<dbReference type="SUPFAM" id="SSF53448">
    <property type="entry name" value="Nucleotide-diphospho-sugar transferases"/>
    <property type="match status" value="1"/>
</dbReference>
<dbReference type="UniPathway" id="UPA00378"/>
<evidence type="ECO:0000256" key="11">
    <source>
        <dbReference type="ARBA" id="ARBA00022989"/>
    </source>
</evidence>
<dbReference type="Gene3D" id="3.90.550.10">
    <property type="entry name" value="Spore Coat Polysaccharide Biosynthesis Protein SpsA, Chain A"/>
    <property type="match status" value="1"/>
</dbReference>
<keyword evidence="14 16" id="KW-1015">Disulfide bond</keyword>
<dbReference type="Gene3D" id="2.80.10.50">
    <property type="match status" value="1"/>
</dbReference>
<evidence type="ECO:0000256" key="14">
    <source>
        <dbReference type="ARBA" id="ARBA00023157"/>
    </source>
</evidence>
<evidence type="ECO:0000313" key="19">
    <source>
        <dbReference type="EMBL" id="OWF55483.1"/>
    </source>
</evidence>
<comment type="cofactor">
    <cofactor evidence="1 16">
        <name>Mn(2+)</name>
        <dbReference type="ChEBI" id="CHEBI:29035"/>
    </cofactor>
</comment>
<dbReference type="InterPro" id="IPR035992">
    <property type="entry name" value="Ricin_B-like_lectins"/>
</dbReference>
<evidence type="ECO:0000256" key="6">
    <source>
        <dbReference type="ARBA" id="ARBA00022679"/>
    </source>
</evidence>
<dbReference type="PANTHER" id="PTHR11675">
    <property type="entry name" value="N-ACETYLGALACTOSAMINYLTRANSFERASE"/>
    <property type="match status" value="1"/>
</dbReference>
<dbReference type="InterPro" id="IPR029044">
    <property type="entry name" value="Nucleotide-diphossugar_trans"/>
</dbReference>
<keyword evidence="15 16" id="KW-0464">Manganese</keyword>
<comment type="similarity">
    <text evidence="4 16">Belongs to the glycosyltransferase 2 family. GalNAc-T subfamily.</text>
</comment>
<keyword evidence="8" id="KW-0479">Metal-binding</keyword>
<sequence length="843" mass="97293">MGRRGYQKTVCGTFLVVSFVWLSITIVIVMYHEELMKSRRLREYNQEYEHLDEMHHLGPYLGNQNSGNDPDDNHNSKLKHNIKYNYLRNLTMNRDRFKLPKSVVGNVNNNDVLNNKPYINDMLNQPPRKKSPFIQKLKDNGNKIDPKLVDEAKVGDDTKSDSYYESTAESKNENQDKGSDLKPDVPEINDNKVPEAPHEVNEKPAPVPRVIQQEHREVEKRGSKGTETKPHKQQDQQQKNAQQPGQGNQQQENPEEKAAQMIEADPMKLILQQIKDVINNVNGDSELNQGNKKLPKKSNESENKKQEFVNPLGLDFDAIEPRASPDAPGEMGKSYVVHTRDLPPVEKEKYDKMFEQHQFNKYVSDKISVRRRLPDKRIQSCKDVVFDKPLPRTSIIICFHNEAWSVLLRTIWSILDRSPLNLIKEIILVDDFSSLGELKKPLEDYMAQLKIVKIVRTKKREGLIRARLLGYSVATGEVLTFLDSHCECVFGWLEPMLTRIAENQTRAVAPVINSIGHHAFGVDQHEARDVGIVHLDTLSFHWGLIPKRETQRRTSPTEPYRSPTMAGGIFSISKEYFAHLGLYDAGMEIWGGENLEMSFRIWTCGGSIELHPCSHVAHVFRFKSPYNWGRDPQLILKKNTIRVGEVWLDEYRFHYYENHQYRLGNFGDVSERKALRQRLQCKPFSWYIENVYPEMTIPEPVLYSGEVRNVAYDQCLDSMGQAPAFPKAQPCHGLGGNEYFRYFKNGEVRMKDVCLVAREEERVVVWNVCAERQLRFWDYTDDNHFVVRGTNLCLDVTEGKQKLKLNPCSSSSTQKWTWTRKLADIISGKTSYLGTGVRNKFIQ</sequence>
<evidence type="ECO:0000256" key="16">
    <source>
        <dbReference type="RuleBase" id="RU361242"/>
    </source>
</evidence>
<dbReference type="EC" id="2.4.1.-" evidence="16"/>
<feature type="compositionally biased region" description="Low complexity" evidence="17">
    <location>
        <begin position="104"/>
        <end position="115"/>
    </location>
</feature>
<dbReference type="OrthoDB" id="6122687at2759"/>